<feature type="compositionally biased region" description="Polar residues" evidence="1">
    <location>
        <begin position="1"/>
        <end position="10"/>
    </location>
</feature>
<comment type="caution">
    <text evidence="2">The sequence shown here is derived from an EMBL/GenBank/DDBJ whole genome shotgun (WGS) entry which is preliminary data.</text>
</comment>
<feature type="region of interest" description="Disordered" evidence="1">
    <location>
        <begin position="191"/>
        <end position="217"/>
    </location>
</feature>
<reference evidence="2 3" key="2">
    <citation type="journal article" date="2024" name="G3 (Bethesda)">
        <title>The genome of the cryopelagic Antarctic bald notothen, Trematomus borchgrevinki.</title>
        <authorList>
            <person name="Rayamajhi N."/>
            <person name="Rivera-Colon A.G."/>
            <person name="Minhas B.F."/>
            <person name="Cheng C.C."/>
            <person name="Catchen J.M."/>
        </authorList>
    </citation>
    <scope>NUCLEOTIDE SEQUENCE [LARGE SCALE GENOMIC DNA]</scope>
    <source>
        <strain evidence="2">AGRC-2024</strain>
    </source>
</reference>
<feature type="region of interest" description="Disordered" evidence="1">
    <location>
        <begin position="85"/>
        <end position="104"/>
    </location>
</feature>
<name>A0ABD2H519_PAGBO</name>
<evidence type="ECO:0000313" key="2">
    <source>
        <dbReference type="EMBL" id="KAL3060836.1"/>
    </source>
</evidence>
<evidence type="ECO:0000313" key="3">
    <source>
        <dbReference type="Proteomes" id="UP001619887"/>
    </source>
</evidence>
<sequence length="217" mass="24529">MRFTQQTAESEQAAMTLAQQTAESERAALRLELQQYLDTQLDTSAYQPRRRLFGFHVGDADPQPLQPDVPIPAAPILAVPAANPAVTPGSAATPRPSATPDAPNAIRAVSSDREDMFFEDCYQKGQRRPEKFAGDMFMAMLPFETYENMVKITNWSGSKGKMPLPLNVRQTLKSSVSRRFPGLTTDQWHKIRNRVNERLRSQRKTDPETPRPGFRRR</sequence>
<dbReference type="EMBL" id="JBIYXZ010002073">
    <property type="protein sequence ID" value="KAL3060836.1"/>
    <property type="molecule type" value="Genomic_DNA"/>
</dbReference>
<dbReference type="Proteomes" id="UP001619887">
    <property type="component" value="Unassembled WGS sequence"/>
</dbReference>
<keyword evidence="3" id="KW-1185">Reference proteome</keyword>
<proteinExistence type="predicted"/>
<evidence type="ECO:0000256" key="1">
    <source>
        <dbReference type="SAM" id="MobiDB-lite"/>
    </source>
</evidence>
<protein>
    <submittedName>
        <fullName evidence="2">Uncharacterized protein</fullName>
    </submittedName>
</protein>
<feature type="compositionally biased region" description="Basic and acidic residues" evidence="1">
    <location>
        <begin position="194"/>
        <end position="209"/>
    </location>
</feature>
<gene>
    <name evidence="2" type="ORF">OYC64_015222</name>
</gene>
<organism evidence="2 3">
    <name type="scientific">Pagothenia borchgrevinki</name>
    <name type="common">Bald rockcod</name>
    <name type="synonym">Trematomus borchgrevinki</name>
    <dbReference type="NCBI Taxonomy" id="8213"/>
    <lineage>
        <taxon>Eukaryota</taxon>
        <taxon>Metazoa</taxon>
        <taxon>Chordata</taxon>
        <taxon>Craniata</taxon>
        <taxon>Vertebrata</taxon>
        <taxon>Euteleostomi</taxon>
        <taxon>Actinopterygii</taxon>
        <taxon>Neopterygii</taxon>
        <taxon>Teleostei</taxon>
        <taxon>Neoteleostei</taxon>
        <taxon>Acanthomorphata</taxon>
        <taxon>Eupercaria</taxon>
        <taxon>Perciformes</taxon>
        <taxon>Notothenioidei</taxon>
        <taxon>Nototheniidae</taxon>
        <taxon>Pagothenia</taxon>
    </lineage>
</organism>
<dbReference type="AlphaFoldDB" id="A0ABD2H519"/>
<reference evidence="2 3" key="1">
    <citation type="journal article" date="2022" name="G3 (Bethesda)">
        <title>Evaluating Illumina-, Nanopore-, and PacBio-based genome assembly strategies with the bald notothen, Trematomus borchgrevinki.</title>
        <authorList>
            <person name="Rayamajhi N."/>
            <person name="Cheng C.C."/>
            <person name="Catchen J.M."/>
        </authorList>
    </citation>
    <scope>NUCLEOTIDE SEQUENCE [LARGE SCALE GENOMIC DNA]</scope>
    <source>
        <strain evidence="2">AGRC-2024</strain>
    </source>
</reference>
<accession>A0ABD2H519</accession>
<feature type="region of interest" description="Disordered" evidence="1">
    <location>
        <begin position="1"/>
        <end position="24"/>
    </location>
</feature>